<feature type="domain" description="Cytochrome b5 heme-binding" evidence="5">
    <location>
        <begin position="6"/>
        <end position="81"/>
    </location>
</feature>
<dbReference type="PANTHER" id="PTHR19353:SF19">
    <property type="entry name" value="DELTA(5) FATTY ACID DESATURASE C-RELATED"/>
    <property type="match status" value="1"/>
</dbReference>
<evidence type="ECO:0000256" key="1">
    <source>
        <dbReference type="ARBA" id="ARBA00022617"/>
    </source>
</evidence>
<dbReference type="InterPro" id="IPR036400">
    <property type="entry name" value="Cyt_B5-like_heme/steroid_sf"/>
</dbReference>
<dbReference type="SMART" id="SM01117">
    <property type="entry name" value="Cyt-b5"/>
    <property type="match status" value="1"/>
</dbReference>
<evidence type="ECO:0000313" key="6">
    <source>
        <dbReference type="EMBL" id="GBG31622.1"/>
    </source>
</evidence>
<sequence length="521" mass="59046">MTVGYDEEIPFEKVRAHNKPDDAWCAIHGHVYDVTKFASVHPGGDIILLAAGKEATVLYETYHVRGVSDAVLRKYRIGKLPDGQGGANEKEKRTLSGLSSASYYTWNSDFYKVMRERVVARLKERGVARRGGYELWTKAFLLLVGFWSSLYLMCTLDPSFGGIFAAMFLGVFAAFVGTCIQHDGNHGAFAQTRWVNKVAGWTLDMIGASGMTWEFQHVLGHHPYTNLIEEDNGLQKVSGKKMDTQTADQESDPDVFSTYPMMRLHPWHQKRWYHRFQHIYGPFIFGFMTINKVVTQDVGVVLRKRLFQIDAECRYASPMYVARFWIMKALTVLYMVGLPCYMLGPWQGLKLFAIAHFTCGEVLATMFIVNHIIEGVSYASKDAVKGTMAPPKTLHGVTPMHETREEASAQASKAGTAVKSVPLDDWAAVQCQTSVNWSVGSWFWNHFSGGLNHQIEHHLFPGLSHQTYYHIQDVVESTCAEYGVPYQHEASLWSAYWKMLEHLRQLGNEEVHEAWQHATRA</sequence>
<dbReference type="GO" id="GO:0016717">
    <property type="term" value="F:oxidoreductase activity, acting on paired donors, with oxidation of a pair of donors resulting in the reduction of molecular oxygen to two molecules of water"/>
    <property type="evidence" value="ECO:0007669"/>
    <property type="project" value="TreeGrafter"/>
</dbReference>
<evidence type="ECO:0000259" key="5">
    <source>
        <dbReference type="PROSITE" id="PS50255"/>
    </source>
</evidence>
<dbReference type="InParanoid" id="A0A2R5GL41"/>
<proteinExistence type="predicted"/>
<dbReference type="Pfam" id="PF00487">
    <property type="entry name" value="FA_desaturase"/>
    <property type="match status" value="1"/>
</dbReference>
<dbReference type="EMBL" id="BEYU01000102">
    <property type="protein sequence ID" value="GBG31622.1"/>
    <property type="molecule type" value="Genomic_DNA"/>
</dbReference>
<dbReference type="GO" id="GO:0016020">
    <property type="term" value="C:membrane"/>
    <property type="evidence" value="ECO:0007669"/>
    <property type="project" value="TreeGrafter"/>
</dbReference>
<dbReference type="SUPFAM" id="SSF55856">
    <property type="entry name" value="Cytochrome b5-like heme/steroid binding domain"/>
    <property type="match status" value="1"/>
</dbReference>
<evidence type="ECO:0000313" key="7">
    <source>
        <dbReference type="Proteomes" id="UP000241890"/>
    </source>
</evidence>
<dbReference type="GO" id="GO:0046872">
    <property type="term" value="F:metal ion binding"/>
    <property type="evidence" value="ECO:0007669"/>
    <property type="project" value="UniProtKB-KW"/>
</dbReference>
<accession>A0A2R5GL41</accession>
<protein>
    <submittedName>
        <fullName evidence="6">Acyl-lipid 7-3-desaturase</fullName>
    </submittedName>
</protein>
<feature type="transmembrane region" description="Helical" evidence="4">
    <location>
        <begin position="350"/>
        <end position="373"/>
    </location>
</feature>
<reference evidence="6 7" key="1">
    <citation type="submission" date="2017-12" db="EMBL/GenBank/DDBJ databases">
        <title>Sequencing, de novo assembly and annotation of complete genome of a new Thraustochytrid species, strain FCC1311.</title>
        <authorList>
            <person name="Sedici K."/>
            <person name="Godart F."/>
            <person name="Aiese Cigliano R."/>
            <person name="Sanseverino W."/>
            <person name="Barakat M."/>
            <person name="Ortet P."/>
            <person name="Marechal E."/>
            <person name="Cagnac O."/>
            <person name="Amato A."/>
        </authorList>
    </citation>
    <scope>NUCLEOTIDE SEQUENCE [LARGE SCALE GENOMIC DNA]</scope>
</reference>
<feature type="transmembrane region" description="Helical" evidence="4">
    <location>
        <begin position="135"/>
        <end position="153"/>
    </location>
</feature>
<feature type="transmembrane region" description="Helical" evidence="4">
    <location>
        <begin position="324"/>
        <end position="344"/>
    </location>
</feature>
<keyword evidence="1" id="KW-0349">Heme</keyword>
<dbReference type="AlphaFoldDB" id="A0A2R5GL41"/>
<keyword evidence="4" id="KW-0812">Transmembrane</keyword>
<gene>
    <name evidence="6" type="ORF">FCC1311_092991</name>
</gene>
<comment type="caution">
    <text evidence="6">The sequence shown here is derived from an EMBL/GenBank/DDBJ whole genome shotgun (WGS) entry which is preliminary data.</text>
</comment>
<dbReference type="GO" id="GO:0042759">
    <property type="term" value="P:long-chain fatty acid biosynthetic process"/>
    <property type="evidence" value="ECO:0007669"/>
    <property type="project" value="UniProtKB-ARBA"/>
</dbReference>
<keyword evidence="2" id="KW-0479">Metal-binding</keyword>
<feature type="transmembrane region" description="Helical" evidence="4">
    <location>
        <begin position="159"/>
        <end position="180"/>
    </location>
</feature>
<evidence type="ECO:0000256" key="3">
    <source>
        <dbReference type="ARBA" id="ARBA00023004"/>
    </source>
</evidence>
<dbReference type="InterPro" id="IPR001199">
    <property type="entry name" value="Cyt_B5-like_heme/steroid-bd"/>
</dbReference>
<keyword evidence="7" id="KW-1185">Reference proteome</keyword>
<evidence type="ECO:0000256" key="2">
    <source>
        <dbReference type="ARBA" id="ARBA00022723"/>
    </source>
</evidence>
<dbReference type="FunFam" id="3.10.120.10:FF:000007">
    <property type="entry name" value="Sulfite oxidase, mitochondrial"/>
    <property type="match status" value="1"/>
</dbReference>
<dbReference type="GO" id="GO:0006636">
    <property type="term" value="P:unsaturated fatty acid biosynthetic process"/>
    <property type="evidence" value="ECO:0007669"/>
    <property type="project" value="UniProtKB-ARBA"/>
</dbReference>
<keyword evidence="3" id="KW-0408">Iron</keyword>
<dbReference type="Proteomes" id="UP000241890">
    <property type="component" value="Unassembled WGS sequence"/>
</dbReference>
<dbReference type="Pfam" id="PF00173">
    <property type="entry name" value="Cyt-b5"/>
    <property type="match status" value="1"/>
</dbReference>
<dbReference type="Gene3D" id="3.10.120.10">
    <property type="entry name" value="Cytochrome b5-like heme/steroid binding domain"/>
    <property type="match status" value="1"/>
</dbReference>
<keyword evidence="4" id="KW-1133">Transmembrane helix</keyword>
<dbReference type="PANTHER" id="PTHR19353">
    <property type="entry name" value="FATTY ACID DESATURASE 2"/>
    <property type="match status" value="1"/>
</dbReference>
<dbReference type="PIRSF" id="PIRSF015921">
    <property type="entry name" value="FA_sphinglp_des"/>
    <property type="match status" value="1"/>
</dbReference>
<dbReference type="OrthoDB" id="197227at2759"/>
<evidence type="ECO:0000256" key="4">
    <source>
        <dbReference type="SAM" id="Phobius"/>
    </source>
</evidence>
<name>A0A2R5GL41_9STRA</name>
<keyword evidence="4" id="KW-0472">Membrane</keyword>
<dbReference type="CDD" id="cd03506">
    <property type="entry name" value="Delta6-FADS-like"/>
    <property type="match status" value="1"/>
</dbReference>
<dbReference type="InterPro" id="IPR012171">
    <property type="entry name" value="Fatty_acid_desaturase"/>
</dbReference>
<dbReference type="PROSITE" id="PS50255">
    <property type="entry name" value="CYTOCHROME_B5_2"/>
    <property type="match status" value="1"/>
</dbReference>
<organism evidence="6 7">
    <name type="scientific">Hondaea fermentalgiana</name>
    <dbReference type="NCBI Taxonomy" id="2315210"/>
    <lineage>
        <taxon>Eukaryota</taxon>
        <taxon>Sar</taxon>
        <taxon>Stramenopiles</taxon>
        <taxon>Bigyra</taxon>
        <taxon>Labyrinthulomycetes</taxon>
        <taxon>Thraustochytrida</taxon>
        <taxon>Thraustochytriidae</taxon>
        <taxon>Hondaea</taxon>
    </lineage>
</organism>
<dbReference type="InterPro" id="IPR005804">
    <property type="entry name" value="FA_desaturase_dom"/>
</dbReference>